<dbReference type="SUPFAM" id="SSF48024">
    <property type="entry name" value="N-terminal domain of DnaB helicase"/>
    <property type="match status" value="1"/>
</dbReference>
<evidence type="ECO:0000313" key="6">
    <source>
        <dbReference type="Proteomes" id="UP000419138"/>
    </source>
</evidence>
<keyword evidence="2" id="KW-0238">DNA-binding</keyword>
<dbReference type="GO" id="GO:0003677">
    <property type="term" value="F:DNA binding"/>
    <property type="evidence" value="ECO:0007669"/>
    <property type="project" value="UniProtKB-KW"/>
</dbReference>
<evidence type="ECO:0000256" key="2">
    <source>
        <dbReference type="ARBA" id="ARBA00023125"/>
    </source>
</evidence>
<keyword evidence="1" id="KW-0235">DNA replication</keyword>
<feature type="compositionally biased region" description="Low complexity" evidence="3">
    <location>
        <begin position="10"/>
        <end position="23"/>
    </location>
</feature>
<feature type="domain" description="DNA helicase DnaB-like N-terminal" evidence="4">
    <location>
        <begin position="50"/>
        <end position="80"/>
    </location>
</feature>
<dbReference type="Proteomes" id="UP000419138">
    <property type="component" value="Unassembled WGS sequence"/>
</dbReference>
<accession>A0A646KWH9</accession>
<organism evidence="5 6">
    <name type="scientific">Streptomyces jumonjinensis</name>
    <dbReference type="NCBI Taxonomy" id="1945"/>
    <lineage>
        <taxon>Bacteria</taxon>
        <taxon>Bacillati</taxon>
        <taxon>Actinomycetota</taxon>
        <taxon>Actinomycetes</taxon>
        <taxon>Kitasatosporales</taxon>
        <taxon>Streptomycetaceae</taxon>
        <taxon>Streptomyces</taxon>
    </lineage>
</organism>
<keyword evidence="6" id="KW-1185">Reference proteome</keyword>
<name>A0A646KWH9_STRJU</name>
<dbReference type="GO" id="GO:0005524">
    <property type="term" value="F:ATP binding"/>
    <property type="evidence" value="ECO:0007669"/>
    <property type="project" value="InterPro"/>
</dbReference>
<evidence type="ECO:0000259" key="4">
    <source>
        <dbReference type="Pfam" id="PF00772"/>
    </source>
</evidence>
<dbReference type="Pfam" id="PF00772">
    <property type="entry name" value="DnaB"/>
    <property type="match status" value="1"/>
</dbReference>
<feature type="compositionally biased region" description="Basic residues" evidence="3">
    <location>
        <begin position="24"/>
        <end position="39"/>
    </location>
</feature>
<keyword evidence="5" id="KW-0378">Hydrolase</keyword>
<keyword evidence="5" id="KW-0347">Helicase</keyword>
<dbReference type="InterPro" id="IPR016136">
    <property type="entry name" value="DNA_helicase_N/primase_C"/>
</dbReference>
<comment type="caution">
    <text evidence="5">The sequence shown here is derived from an EMBL/GenBank/DDBJ whole genome shotgun (WGS) entry which is preliminary data.</text>
</comment>
<keyword evidence="5" id="KW-0547">Nucleotide-binding</keyword>
<feature type="non-terminal residue" evidence="5">
    <location>
        <position position="80"/>
    </location>
</feature>
<evidence type="ECO:0000256" key="3">
    <source>
        <dbReference type="SAM" id="MobiDB-lite"/>
    </source>
</evidence>
<dbReference type="InterPro" id="IPR036185">
    <property type="entry name" value="DNA_heli_DnaB-like_N_sf"/>
</dbReference>
<proteinExistence type="predicted"/>
<sequence>MVAHHPGPVPAAGRPGVRRGSGPVRRRPRRRPAGRRRPPFRPGRVVNPLVRAEQAVLGAVFLDPSQLERLSPWLRPKHFH</sequence>
<protein>
    <submittedName>
        <fullName evidence="5">Helicase DnaB</fullName>
    </submittedName>
</protein>
<dbReference type="Gene3D" id="1.10.860.10">
    <property type="entry name" value="DNAb Helicase, Chain A"/>
    <property type="match status" value="1"/>
</dbReference>
<dbReference type="EMBL" id="VCLA01000201">
    <property type="protein sequence ID" value="MQT05366.1"/>
    <property type="molecule type" value="Genomic_DNA"/>
</dbReference>
<reference evidence="5 6" key="1">
    <citation type="submission" date="2019-05" db="EMBL/GenBank/DDBJ databases">
        <title>Comparative genomics and metabolomics analyses of clavulanic acid producing Streptomyces species provides insight into specialized metabolism and evolution of beta-lactam biosynthetic gene clusters.</title>
        <authorList>
            <person name="Moore M.A."/>
            <person name="Cruz-Morales P."/>
            <person name="Barona Gomez F."/>
            <person name="Kapil T."/>
        </authorList>
    </citation>
    <scope>NUCLEOTIDE SEQUENCE [LARGE SCALE GENOMIC DNA]</scope>
    <source>
        <strain evidence="5 6">NRRL 5741</strain>
    </source>
</reference>
<evidence type="ECO:0000256" key="1">
    <source>
        <dbReference type="ARBA" id="ARBA00022705"/>
    </source>
</evidence>
<keyword evidence="5" id="KW-0067">ATP-binding</keyword>
<dbReference type="GO" id="GO:0006260">
    <property type="term" value="P:DNA replication"/>
    <property type="evidence" value="ECO:0007669"/>
    <property type="project" value="UniProtKB-KW"/>
</dbReference>
<dbReference type="AlphaFoldDB" id="A0A646KWH9"/>
<dbReference type="InterPro" id="IPR007693">
    <property type="entry name" value="DNA_helicase_DnaB-like_N"/>
</dbReference>
<dbReference type="GO" id="GO:0003678">
    <property type="term" value="F:DNA helicase activity"/>
    <property type="evidence" value="ECO:0007669"/>
    <property type="project" value="InterPro"/>
</dbReference>
<feature type="region of interest" description="Disordered" evidence="3">
    <location>
        <begin position="1"/>
        <end position="44"/>
    </location>
</feature>
<evidence type="ECO:0000313" key="5">
    <source>
        <dbReference type="EMBL" id="MQT05366.1"/>
    </source>
</evidence>
<gene>
    <name evidence="5" type="ORF">FF041_36275</name>
</gene>